<evidence type="ECO:0008006" key="4">
    <source>
        <dbReference type="Google" id="ProtNLM"/>
    </source>
</evidence>
<dbReference type="AlphaFoldDB" id="A0A1M6V1E6"/>
<feature type="transmembrane region" description="Helical" evidence="1">
    <location>
        <begin position="356"/>
        <end position="375"/>
    </location>
</feature>
<evidence type="ECO:0000313" key="3">
    <source>
        <dbReference type="Proteomes" id="UP000183208"/>
    </source>
</evidence>
<keyword evidence="1" id="KW-1133">Transmembrane helix</keyword>
<evidence type="ECO:0000256" key="1">
    <source>
        <dbReference type="SAM" id="Phobius"/>
    </source>
</evidence>
<sequence>MDQIISADQKDLSVLRPPERDLRLDLFRGVGQWMVFLDHIPHDLVSWLTLRNYGFSDAAEFFVFISGYLAGFIYGPAVRGGYFLAATKRLMKRVWQLYIAHIFLFLLFTAQVARTAKRFDNPMYENEFNVFNFLQHPDVMIGQALSLKYKPVNFDVLPLYMALLFASPLILWCLIRRPALALLGSVVLYIAARWFDWNLPSYPAGSSWYFNPFAWQMLFVFAAWCGLGGSAQLQFLIGSRAALAVAVAWLAFAFLIVMTWHSAFLESLIPKWMIKVIYPIDKSDLDMLRFTHFLALALVVVRFVPKHWPPLTSKWLVPLMACGRHSLPIFCLGIFLSFSAHWVLTQYSKGFAEQLFVSAVGVTVMVAAAFLLDWYKKVPVLFEAPKTEPTTEPAQA</sequence>
<dbReference type="InterPro" id="IPR014550">
    <property type="entry name" value="UCP028704_OpgC"/>
</dbReference>
<dbReference type="Pfam" id="PF10129">
    <property type="entry name" value="OpgC_C"/>
    <property type="match status" value="1"/>
</dbReference>
<feature type="transmembrane region" description="Helical" evidence="1">
    <location>
        <begin position="157"/>
        <end position="175"/>
    </location>
</feature>
<feature type="transmembrane region" description="Helical" evidence="1">
    <location>
        <begin position="241"/>
        <end position="263"/>
    </location>
</feature>
<gene>
    <name evidence="2" type="ORF">SAMN05444171_1754</name>
</gene>
<keyword evidence="1" id="KW-0812">Transmembrane</keyword>
<feature type="transmembrane region" description="Helical" evidence="1">
    <location>
        <begin position="209"/>
        <end position="229"/>
    </location>
</feature>
<dbReference type="EMBL" id="FNTI01000001">
    <property type="protein sequence ID" value="SEC57615.1"/>
    <property type="molecule type" value="Genomic_DNA"/>
</dbReference>
<dbReference type="PANTHER" id="PTHR38592">
    <property type="entry name" value="BLL4819 PROTEIN"/>
    <property type="match status" value="1"/>
</dbReference>
<feature type="transmembrane region" description="Helical" evidence="1">
    <location>
        <begin position="287"/>
        <end position="305"/>
    </location>
</feature>
<feature type="transmembrane region" description="Helical" evidence="1">
    <location>
        <begin position="326"/>
        <end position="344"/>
    </location>
</feature>
<dbReference type="PANTHER" id="PTHR38592:SF3">
    <property type="entry name" value="BLL4819 PROTEIN"/>
    <property type="match status" value="1"/>
</dbReference>
<name>A0A1M6V1E6_9BRAD</name>
<organism evidence="2 3">
    <name type="scientific">Bradyrhizobium lablabi</name>
    <dbReference type="NCBI Taxonomy" id="722472"/>
    <lineage>
        <taxon>Bacteria</taxon>
        <taxon>Pseudomonadati</taxon>
        <taxon>Pseudomonadota</taxon>
        <taxon>Alphaproteobacteria</taxon>
        <taxon>Hyphomicrobiales</taxon>
        <taxon>Nitrobacteraceae</taxon>
        <taxon>Bradyrhizobium</taxon>
    </lineage>
</organism>
<feature type="transmembrane region" description="Helical" evidence="1">
    <location>
        <begin position="180"/>
        <end position="197"/>
    </location>
</feature>
<feature type="transmembrane region" description="Helical" evidence="1">
    <location>
        <begin position="61"/>
        <end position="82"/>
    </location>
</feature>
<accession>A0A1M6V1E6</accession>
<keyword evidence="1" id="KW-0472">Membrane</keyword>
<reference evidence="2 3" key="1">
    <citation type="submission" date="2016-10" db="EMBL/GenBank/DDBJ databases">
        <authorList>
            <person name="de Groot N.N."/>
        </authorList>
    </citation>
    <scope>NUCLEOTIDE SEQUENCE [LARGE SCALE GENOMIC DNA]</scope>
    <source>
        <strain evidence="2 3">GAS522</strain>
    </source>
</reference>
<feature type="transmembrane region" description="Helical" evidence="1">
    <location>
        <begin position="94"/>
        <end position="113"/>
    </location>
</feature>
<protein>
    <recommendedName>
        <fullName evidence="4">OpgC domain-containing protein</fullName>
    </recommendedName>
</protein>
<proteinExistence type="predicted"/>
<dbReference type="Proteomes" id="UP000183208">
    <property type="component" value="Unassembled WGS sequence"/>
</dbReference>
<evidence type="ECO:0000313" key="2">
    <source>
        <dbReference type="EMBL" id="SEC57615.1"/>
    </source>
</evidence>
<dbReference type="PIRSF" id="PIRSF028704">
    <property type="entry name" value="UPC028704"/>
    <property type="match status" value="1"/>
</dbReference>